<dbReference type="AlphaFoldDB" id="A0AAW0NK45"/>
<evidence type="ECO:0000313" key="3">
    <source>
        <dbReference type="Proteomes" id="UP001460270"/>
    </source>
</evidence>
<feature type="compositionally biased region" description="Basic residues" evidence="1">
    <location>
        <begin position="27"/>
        <end position="36"/>
    </location>
</feature>
<dbReference type="Proteomes" id="UP001460270">
    <property type="component" value="Unassembled WGS sequence"/>
</dbReference>
<reference evidence="3" key="1">
    <citation type="submission" date="2024-04" db="EMBL/GenBank/DDBJ databases">
        <title>Salinicola lusitanus LLJ914,a marine bacterium isolated from the Okinawa Trough.</title>
        <authorList>
            <person name="Li J."/>
        </authorList>
    </citation>
    <scope>NUCLEOTIDE SEQUENCE [LARGE SCALE GENOMIC DNA]</scope>
</reference>
<keyword evidence="3" id="KW-1185">Reference proteome</keyword>
<proteinExistence type="predicted"/>
<feature type="region of interest" description="Disordered" evidence="1">
    <location>
        <begin position="1"/>
        <end position="63"/>
    </location>
</feature>
<dbReference type="EMBL" id="JBBPFD010000013">
    <property type="protein sequence ID" value="KAK7901941.1"/>
    <property type="molecule type" value="Genomic_DNA"/>
</dbReference>
<accession>A0AAW0NK45</accession>
<gene>
    <name evidence="2" type="ORF">WMY93_018710</name>
</gene>
<feature type="compositionally biased region" description="Polar residues" evidence="1">
    <location>
        <begin position="210"/>
        <end position="231"/>
    </location>
</feature>
<feature type="compositionally biased region" description="Polar residues" evidence="1">
    <location>
        <begin position="367"/>
        <end position="379"/>
    </location>
</feature>
<feature type="region of interest" description="Disordered" evidence="1">
    <location>
        <begin position="201"/>
        <end position="239"/>
    </location>
</feature>
<feature type="compositionally biased region" description="Low complexity" evidence="1">
    <location>
        <begin position="325"/>
        <end position="335"/>
    </location>
</feature>
<feature type="compositionally biased region" description="Polar residues" evidence="1">
    <location>
        <begin position="38"/>
        <end position="52"/>
    </location>
</feature>
<evidence type="ECO:0000256" key="1">
    <source>
        <dbReference type="SAM" id="MobiDB-lite"/>
    </source>
</evidence>
<name>A0AAW0NK45_9GOBI</name>
<feature type="region of interest" description="Disordered" evidence="1">
    <location>
        <begin position="320"/>
        <end position="387"/>
    </location>
</feature>
<feature type="compositionally biased region" description="Acidic residues" evidence="1">
    <location>
        <begin position="341"/>
        <end position="351"/>
    </location>
</feature>
<comment type="caution">
    <text evidence="2">The sequence shown here is derived from an EMBL/GenBank/DDBJ whole genome shotgun (WGS) entry which is preliminary data.</text>
</comment>
<sequence length="401" mass="44962">MSGNGSKRSYSDWLGSDEEDFVQTPKRTNKLTRKRQAVQPQFVSVGTNTLPETNPLPLKKRNTQGWPVNEVQPIRAQTSAHRFNRRAIPGWEDSTSDETFDYLRFLTPAQRFNRRVIPGREDSTFDETFDHTDQSVIITNVIPPQYPTRASSPTVPAAPPPSPLGESTLLDHTVQDSDWQSSGESVIIVDPITETLHQTLREPTPPSVPTAHTISPSPQTISPIAQSTQQNHADEVGEEDTLETSAAWEHELTAHEEDDNAARVEDTVAGQPEITDSLLPAPSLINQLDLDNFLDSSTEDIHITAFNGIDDLFASIQRTEEEYEQQQQQIQQQQENHSEEPNNEVDSETDSEMSQTEMANIDDNENTNEISTGTVINHNNRTKHRNATPLYKEVEVYTVTT</sequence>
<evidence type="ECO:0000313" key="2">
    <source>
        <dbReference type="EMBL" id="KAK7901941.1"/>
    </source>
</evidence>
<protein>
    <submittedName>
        <fullName evidence="2">Uncharacterized protein</fullName>
    </submittedName>
</protein>
<organism evidence="2 3">
    <name type="scientific">Mugilogobius chulae</name>
    <name type="common">yellowstripe goby</name>
    <dbReference type="NCBI Taxonomy" id="88201"/>
    <lineage>
        <taxon>Eukaryota</taxon>
        <taxon>Metazoa</taxon>
        <taxon>Chordata</taxon>
        <taxon>Craniata</taxon>
        <taxon>Vertebrata</taxon>
        <taxon>Euteleostomi</taxon>
        <taxon>Actinopterygii</taxon>
        <taxon>Neopterygii</taxon>
        <taxon>Teleostei</taxon>
        <taxon>Neoteleostei</taxon>
        <taxon>Acanthomorphata</taxon>
        <taxon>Gobiaria</taxon>
        <taxon>Gobiiformes</taxon>
        <taxon>Gobioidei</taxon>
        <taxon>Gobiidae</taxon>
        <taxon>Gobionellinae</taxon>
        <taxon>Mugilogobius</taxon>
    </lineage>
</organism>